<evidence type="ECO:0000313" key="3">
    <source>
        <dbReference type="Proteomes" id="UP001589702"/>
    </source>
</evidence>
<dbReference type="EMBL" id="JBHMBC010000025">
    <property type="protein sequence ID" value="MFB9821070.1"/>
    <property type="molecule type" value="Genomic_DNA"/>
</dbReference>
<comment type="caution">
    <text evidence="2">The sequence shown here is derived from an EMBL/GenBank/DDBJ whole genome shotgun (WGS) entry which is preliminary data.</text>
</comment>
<keyword evidence="3" id="KW-1185">Reference proteome</keyword>
<dbReference type="RefSeq" id="WP_234751614.1">
    <property type="nucleotide sequence ID" value="NZ_BAAAWN010000001.1"/>
</dbReference>
<keyword evidence="1" id="KW-1133">Transmembrane helix</keyword>
<gene>
    <name evidence="2" type="ORF">ACFFP1_16370</name>
</gene>
<keyword evidence="1" id="KW-0812">Transmembrane</keyword>
<protein>
    <submittedName>
        <fullName evidence="2">Uncharacterized protein</fullName>
    </submittedName>
</protein>
<accession>A0ABV5Y258</accession>
<keyword evidence="1" id="KW-0472">Membrane</keyword>
<sequence>MATLPAFTGESTRLVVMVVLGLVTMIATAAVLVAGVASIGAAAVMLLEVGSVQWSAWDFCGRQRSLTVWSGS</sequence>
<organism evidence="2 3">
    <name type="scientific">Arthrobacter ramosus</name>
    <dbReference type="NCBI Taxonomy" id="1672"/>
    <lineage>
        <taxon>Bacteria</taxon>
        <taxon>Bacillati</taxon>
        <taxon>Actinomycetota</taxon>
        <taxon>Actinomycetes</taxon>
        <taxon>Micrococcales</taxon>
        <taxon>Micrococcaceae</taxon>
        <taxon>Arthrobacter</taxon>
    </lineage>
</organism>
<feature type="transmembrane region" description="Helical" evidence="1">
    <location>
        <begin position="14"/>
        <end position="47"/>
    </location>
</feature>
<reference evidence="2 3" key="1">
    <citation type="submission" date="2024-09" db="EMBL/GenBank/DDBJ databases">
        <authorList>
            <person name="Sun Q."/>
            <person name="Mori K."/>
        </authorList>
    </citation>
    <scope>NUCLEOTIDE SEQUENCE [LARGE SCALE GENOMIC DNA]</scope>
    <source>
        <strain evidence="2 3">JCM 1334</strain>
    </source>
</reference>
<evidence type="ECO:0000256" key="1">
    <source>
        <dbReference type="SAM" id="Phobius"/>
    </source>
</evidence>
<dbReference type="Proteomes" id="UP001589702">
    <property type="component" value="Unassembled WGS sequence"/>
</dbReference>
<evidence type="ECO:0000313" key="2">
    <source>
        <dbReference type="EMBL" id="MFB9821070.1"/>
    </source>
</evidence>
<proteinExistence type="predicted"/>
<name>A0ABV5Y258_ARTRM</name>